<dbReference type="Gene3D" id="1.25.70.10">
    <property type="entry name" value="Transcription termination factor 3, mitochondrial"/>
    <property type="match status" value="2"/>
</dbReference>
<dbReference type="InterPro" id="IPR003690">
    <property type="entry name" value="MTERF"/>
</dbReference>
<proteinExistence type="inferred from homology"/>
<keyword evidence="2" id="KW-0806">Transcription termination</keyword>
<keyword evidence="3" id="KW-0809">Transit peptide</keyword>
<dbReference type="EMBL" id="JASCZI010000611">
    <property type="protein sequence ID" value="MED6112676.1"/>
    <property type="molecule type" value="Genomic_DNA"/>
</dbReference>
<evidence type="ECO:0000256" key="3">
    <source>
        <dbReference type="ARBA" id="ARBA00022946"/>
    </source>
</evidence>
<dbReference type="InterPro" id="IPR038538">
    <property type="entry name" value="MTERF_sf"/>
</dbReference>
<dbReference type="PANTHER" id="PTHR13068">
    <property type="entry name" value="CGI-12 PROTEIN-RELATED"/>
    <property type="match status" value="1"/>
</dbReference>
<keyword evidence="2" id="KW-0804">Transcription</keyword>
<keyword evidence="2" id="KW-0805">Transcription regulation</keyword>
<dbReference type="Proteomes" id="UP001341840">
    <property type="component" value="Unassembled WGS sequence"/>
</dbReference>
<gene>
    <name evidence="4" type="ORF">PIB30_063740</name>
</gene>
<evidence type="ECO:0000256" key="2">
    <source>
        <dbReference type="ARBA" id="ARBA00022472"/>
    </source>
</evidence>
<dbReference type="Pfam" id="PF02536">
    <property type="entry name" value="mTERF"/>
    <property type="match status" value="1"/>
</dbReference>
<organism evidence="4 5">
    <name type="scientific">Stylosanthes scabra</name>
    <dbReference type="NCBI Taxonomy" id="79078"/>
    <lineage>
        <taxon>Eukaryota</taxon>
        <taxon>Viridiplantae</taxon>
        <taxon>Streptophyta</taxon>
        <taxon>Embryophyta</taxon>
        <taxon>Tracheophyta</taxon>
        <taxon>Spermatophyta</taxon>
        <taxon>Magnoliopsida</taxon>
        <taxon>eudicotyledons</taxon>
        <taxon>Gunneridae</taxon>
        <taxon>Pentapetalae</taxon>
        <taxon>rosids</taxon>
        <taxon>fabids</taxon>
        <taxon>Fabales</taxon>
        <taxon>Fabaceae</taxon>
        <taxon>Papilionoideae</taxon>
        <taxon>50 kb inversion clade</taxon>
        <taxon>dalbergioids sensu lato</taxon>
        <taxon>Dalbergieae</taxon>
        <taxon>Pterocarpus clade</taxon>
        <taxon>Stylosanthes</taxon>
    </lineage>
</organism>
<evidence type="ECO:0000313" key="5">
    <source>
        <dbReference type="Proteomes" id="UP001341840"/>
    </source>
</evidence>
<accession>A0ABU6QM62</accession>
<dbReference type="SMART" id="SM00733">
    <property type="entry name" value="Mterf"/>
    <property type="match status" value="5"/>
</dbReference>
<comment type="similarity">
    <text evidence="1">Belongs to the mTERF family.</text>
</comment>
<name>A0ABU6QM62_9FABA</name>
<evidence type="ECO:0000313" key="4">
    <source>
        <dbReference type="EMBL" id="MED6112676.1"/>
    </source>
</evidence>
<evidence type="ECO:0000256" key="1">
    <source>
        <dbReference type="ARBA" id="ARBA00007692"/>
    </source>
</evidence>
<protein>
    <submittedName>
        <fullName evidence="4">Uncharacterized protein</fullName>
    </submittedName>
</protein>
<dbReference type="PANTHER" id="PTHR13068:SF103">
    <property type="entry name" value="MITOCHONDRIAL TRANSCRIPTION TERMINATION FACTOR FAMILY PROTEIN"/>
    <property type="match status" value="1"/>
</dbReference>
<comment type="caution">
    <text evidence="4">The sequence shown here is derived from an EMBL/GenBank/DDBJ whole genome shotgun (WGS) entry which is preliminary data.</text>
</comment>
<keyword evidence="5" id="KW-1185">Reference proteome</keyword>
<feature type="non-terminal residue" evidence="4">
    <location>
        <position position="588"/>
    </location>
</feature>
<sequence>MLQTNVGYSTFTEMILHLHQNRSFLFLNPKLLPPLPFQPQTRLRFPFKARTFRVFKSTHVATLNNFSPVESNSKRVPRLVKIEAQRAIMDYLHSTRGYSFLDAEYISKNCPNFIKSLVAKVDFFVGGNNDDVAHSLKKFLRYNPINEFEPFFESIGISPSELQDFLPSGMFFLADDSALVDNFHVLCNYGVPRNRMGEIYKEAKEVFGYPKGFLLEKFRRYEELGLSKSLIIKLSMCCPSILVGGRHCEFVVVLDWLKRIGIEDDWIVSYMSCSRTYSWKKMLDAIQLLDEVGYSEEQMHNLFKANPKLLLEGFGKKLQLFLVRSHKLGVKVNVMYSYFMEYPHILLNKCAKNLLRVIDILCAFGMETDEIARILSNYMHLFSTYSFKGPRTVCSELKVEKAELLRIVKDDPLKLISVASSSKNKSPKQISVYDPRRHLEKITFLFKLGYAENSEEMARALKVIRGRGDLLQERFDCLVEAGLDYNSVIGIIKRAPTILNQKKDVIEEKIHFARDVLGYPLESFVAFPTYFCYDLEKISQRFSMYAWLKERKVVNPSLTLTTIVSSNDKRFEKYFVNVHPQGPSIWEG</sequence>
<reference evidence="4 5" key="1">
    <citation type="journal article" date="2023" name="Plants (Basel)">
        <title>Bridging the Gap: Combining Genomics and Transcriptomics Approaches to Understand Stylosanthes scabra, an Orphan Legume from the Brazilian Caatinga.</title>
        <authorList>
            <person name="Ferreira-Neto J.R.C."/>
            <person name="da Silva M.D."/>
            <person name="Binneck E."/>
            <person name="de Melo N.F."/>
            <person name="da Silva R.H."/>
            <person name="de Melo A.L.T.M."/>
            <person name="Pandolfi V."/>
            <person name="Bustamante F.O."/>
            <person name="Brasileiro-Vidal A.C."/>
            <person name="Benko-Iseppon A.M."/>
        </authorList>
    </citation>
    <scope>NUCLEOTIDE SEQUENCE [LARGE SCALE GENOMIC DNA]</scope>
    <source>
        <tissue evidence="4">Leaves</tissue>
    </source>
</reference>